<dbReference type="InterPro" id="IPR012675">
    <property type="entry name" value="Beta-grasp_dom_sf"/>
</dbReference>
<evidence type="ECO:0000256" key="1">
    <source>
        <dbReference type="ARBA" id="ARBA00001974"/>
    </source>
</evidence>
<keyword evidence="3" id="KW-0175">Coiled coil</keyword>
<dbReference type="InterPro" id="IPR006058">
    <property type="entry name" value="2Fe2S_fd_BS"/>
</dbReference>
<keyword evidence="2" id="KW-0479">Metal-binding</keyword>
<dbReference type="KEGG" id="slac:SKTS_35060"/>
<dbReference type="PROSITE" id="PS00197">
    <property type="entry name" value="2FE2S_FER_1"/>
    <property type="match status" value="1"/>
</dbReference>
<reference evidence="7" key="1">
    <citation type="submission" date="2020-03" db="EMBL/GenBank/DDBJ databases">
        <title>Complete genome sequence of sulfur-oxidizing bacterium skT11.</title>
        <authorList>
            <person name="Kanda M."/>
            <person name="Kojima H."/>
            <person name="Fukui M."/>
        </authorList>
    </citation>
    <scope>NUCLEOTIDE SEQUENCE [LARGE SCALE GENOMIC DNA]</scope>
    <source>
        <strain evidence="7">skT11</strain>
    </source>
</reference>
<dbReference type="Gene3D" id="3.10.20.30">
    <property type="match status" value="1"/>
</dbReference>
<protein>
    <recommendedName>
        <fullName evidence="8">Ferredoxin</fullName>
    </recommendedName>
</protein>
<dbReference type="PROSITE" id="PS51085">
    <property type="entry name" value="2FE2S_FER_2"/>
    <property type="match status" value="1"/>
</dbReference>
<dbReference type="GO" id="GO:0016491">
    <property type="term" value="F:oxidoreductase activity"/>
    <property type="evidence" value="ECO:0007669"/>
    <property type="project" value="InterPro"/>
</dbReference>
<dbReference type="Proteomes" id="UP000502260">
    <property type="component" value="Chromosome"/>
</dbReference>
<comment type="cofactor">
    <cofactor evidence="1">
        <name>FAD</name>
        <dbReference type="ChEBI" id="CHEBI:57692"/>
    </cofactor>
</comment>
<feature type="domain" description="FAD-binding FR-type" evidence="5">
    <location>
        <begin position="263"/>
        <end position="363"/>
    </location>
</feature>
<dbReference type="InterPro" id="IPR017927">
    <property type="entry name" value="FAD-bd_FR_type"/>
</dbReference>
<evidence type="ECO:0000313" key="7">
    <source>
        <dbReference type="Proteomes" id="UP000502260"/>
    </source>
</evidence>
<dbReference type="Gene3D" id="2.40.30.10">
    <property type="entry name" value="Translation factors"/>
    <property type="match status" value="1"/>
</dbReference>
<name>A0A6F8VGZ6_9PROT</name>
<dbReference type="PANTHER" id="PTHR47354">
    <property type="entry name" value="NADH OXIDOREDUCTASE HCR"/>
    <property type="match status" value="1"/>
</dbReference>
<evidence type="ECO:0000256" key="2">
    <source>
        <dbReference type="ARBA" id="ARBA00022714"/>
    </source>
</evidence>
<dbReference type="Gene3D" id="3.40.50.80">
    <property type="entry name" value="Nucleotide-binding domain of ferredoxin-NADP reductase (FNR) module"/>
    <property type="match status" value="1"/>
</dbReference>
<dbReference type="GO" id="GO:0051537">
    <property type="term" value="F:2 iron, 2 sulfur cluster binding"/>
    <property type="evidence" value="ECO:0007669"/>
    <property type="project" value="UniProtKB-KW"/>
</dbReference>
<evidence type="ECO:0000256" key="3">
    <source>
        <dbReference type="SAM" id="Coils"/>
    </source>
</evidence>
<dbReference type="InterPro" id="IPR001041">
    <property type="entry name" value="2Fe-2S_ferredoxin-type"/>
</dbReference>
<evidence type="ECO:0000313" key="6">
    <source>
        <dbReference type="EMBL" id="BCB28620.1"/>
    </source>
</evidence>
<sequence length="499" mass="54761">MPQILMSLSRAGRLVGVTRGELQKRIQNGELSSFDGMVTVDDLLAAYPGAQLEDNTEFDRVSYIKERAFGKRVFERALPEAEVLAARVTELSTALANSQTQVRQLNILLDRLRGKLSEIEGQCKDEVKATVVGLKIWLKDEVGAAMEPGYPNPLAVRDSILRVMAAHVRVLPSGHDFFLEGQDTLLEAALRAGVPLNYGCSGGNCGLCKARVVSGQIKKVRHHDYVIPEAEKNQGYILLCSNTAVSDVDIEAPVAGGVQDIPFQQIDARVKSVEALAPDMVLLHLQTPRTRRLRFLAGQYVTLQVGKSLSAELPVASCPCDDRNLLFHVRRMPGNLFSDYVFNRLKSNDVVDVEGPQGEFILHEKSPRPLYFIAFDAGFAPIKSLIEHALSLDAAEAMHLYWIGSEAENIYLPNVGRAWADALDNFHFSALVAGYDLRAVSGKRTDMLRATLQGIVDEHPDVKLSDIYVAGPESALSVAEQFFLGLGLPKSRVFAGPVK</sequence>
<evidence type="ECO:0008006" key="8">
    <source>
        <dbReference type="Google" id="ProtNLM"/>
    </source>
</evidence>
<dbReference type="EMBL" id="AP022853">
    <property type="protein sequence ID" value="BCB28620.1"/>
    <property type="molecule type" value="Genomic_DNA"/>
</dbReference>
<feature type="coiled-coil region" evidence="3">
    <location>
        <begin position="95"/>
        <end position="122"/>
    </location>
</feature>
<dbReference type="PANTHER" id="PTHR47354:SF5">
    <property type="entry name" value="PROTEIN RFBI"/>
    <property type="match status" value="1"/>
</dbReference>
<gene>
    <name evidence="6" type="ORF">SKTS_35060</name>
</gene>
<dbReference type="CDD" id="cd00207">
    <property type="entry name" value="fer2"/>
    <property type="match status" value="1"/>
</dbReference>
<accession>A0A6F8VGZ6</accession>
<evidence type="ECO:0000259" key="5">
    <source>
        <dbReference type="PROSITE" id="PS51384"/>
    </source>
</evidence>
<dbReference type="Pfam" id="PF00111">
    <property type="entry name" value="Fer2"/>
    <property type="match status" value="1"/>
</dbReference>
<dbReference type="InterPro" id="IPR017938">
    <property type="entry name" value="Riboflavin_synthase-like_b-brl"/>
</dbReference>
<dbReference type="PRINTS" id="PR00410">
    <property type="entry name" value="PHEHYDRXLASE"/>
</dbReference>
<keyword evidence="2" id="KW-0411">Iron-sulfur</keyword>
<organism evidence="6 7">
    <name type="scientific">Sulfurimicrobium lacus</name>
    <dbReference type="NCBI Taxonomy" id="2715678"/>
    <lineage>
        <taxon>Bacteria</taxon>
        <taxon>Pseudomonadati</taxon>
        <taxon>Pseudomonadota</taxon>
        <taxon>Betaproteobacteria</taxon>
        <taxon>Nitrosomonadales</taxon>
        <taxon>Sulfuricellaceae</taxon>
        <taxon>Sulfurimicrobium</taxon>
    </lineage>
</organism>
<dbReference type="SUPFAM" id="SSF54292">
    <property type="entry name" value="2Fe-2S ferredoxin-like"/>
    <property type="match status" value="1"/>
</dbReference>
<keyword evidence="2" id="KW-0001">2Fe-2S</keyword>
<dbReference type="PROSITE" id="PS51384">
    <property type="entry name" value="FAD_FR"/>
    <property type="match status" value="1"/>
</dbReference>
<dbReference type="InterPro" id="IPR008333">
    <property type="entry name" value="Cbr1-like_FAD-bd_dom"/>
</dbReference>
<feature type="domain" description="2Fe-2S ferredoxin-type" evidence="4">
    <location>
        <begin position="166"/>
        <end position="256"/>
    </location>
</feature>
<dbReference type="RefSeq" id="WP_173068322.1">
    <property type="nucleotide sequence ID" value="NZ_AP022853.1"/>
</dbReference>
<keyword evidence="2" id="KW-0408">Iron</keyword>
<proteinExistence type="predicted"/>
<dbReference type="SUPFAM" id="SSF52343">
    <property type="entry name" value="Ferredoxin reductase-like, C-terminal NADP-linked domain"/>
    <property type="match status" value="1"/>
</dbReference>
<dbReference type="InterPro" id="IPR039261">
    <property type="entry name" value="FNR_nucleotide-bd"/>
</dbReference>
<dbReference type="InterPro" id="IPR050415">
    <property type="entry name" value="MRET"/>
</dbReference>
<dbReference type="AlphaFoldDB" id="A0A6F8VGZ6"/>
<dbReference type="SUPFAM" id="SSF63380">
    <property type="entry name" value="Riboflavin synthase domain-like"/>
    <property type="match status" value="1"/>
</dbReference>
<dbReference type="Pfam" id="PF00970">
    <property type="entry name" value="FAD_binding_6"/>
    <property type="match status" value="1"/>
</dbReference>
<evidence type="ECO:0000259" key="4">
    <source>
        <dbReference type="PROSITE" id="PS51085"/>
    </source>
</evidence>
<keyword evidence="7" id="KW-1185">Reference proteome</keyword>
<dbReference type="InterPro" id="IPR036010">
    <property type="entry name" value="2Fe-2S_ferredoxin-like_sf"/>
</dbReference>